<dbReference type="Pfam" id="PF00005">
    <property type="entry name" value="ABC_tran"/>
    <property type="match status" value="1"/>
</dbReference>
<dbReference type="InterPro" id="IPR050166">
    <property type="entry name" value="ABC_transporter_ATP-bind"/>
</dbReference>
<feature type="domain" description="ABC transporter" evidence="7">
    <location>
        <begin position="4"/>
        <end position="239"/>
    </location>
</feature>
<dbReference type="InterPro" id="IPR003593">
    <property type="entry name" value="AAA+_ATPase"/>
</dbReference>
<comment type="similarity">
    <text evidence="1">Belongs to the ABC transporter superfamily.</text>
</comment>
<dbReference type="InterPro" id="IPR027417">
    <property type="entry name" value="P-loop_NTPase"/>
</dbReference>
<dbReference type="SMART" id="SM00382">
    <property type="entry name" value="AAA"/>
    <property type="match status" value="1"/>
</dbReference>
<name>A0A158JF38_9BURK</name>
<keyword evidence="2" id="KW-0813">Transport</keyword>
<keyword evidence="4" id="KW-0997">Cell inner membrane</keyword>
<dbReference type="SUPFAM" id="SSF52540">
    <property type="entry name" value="P-loop containing nucleoside triphosphate hydrolases"/>
    <property type="match status" value="1"/>
</dbReference>
<evidence type="ECO:0000256" key="1">
    <source>
        <dbReference type="ARBA" id="ARBA00005417"/>
    </source>
</evidence>
<dbReference type="PROSITE" id="PS50893">
    <property type="entry name" value="ABC_TRANSPORTER_2"/>
    <property type="match status" value="1"/>
</dbReference>
<dbReference type="InterPro" id="IPR003439">
    <property type="entry name" value="ABC_transporter-like_ATP-bd"/>
</dbReference>
<evidence type="ECO:0000313" key="9">
    <source>
        <dbReference type="Proteomes" id="UP000054683"/>
    </source>
</evidence>
<evidence type="ECO:0000256" key="4">
    <source>
        <dbReference type="ARBA" id="ARBA00022519"/>
    </source>
</evidence>
<sequence>MSYVEFDDITKVFTDAKRGTSLVTLDHVSLSLEKQELLCLLGPSGCGKSTLLNMIAGFEKPTSGTVRIGGRAVDAPGSDRGMVFQQATLMPWLPVWENVAFYHKLQGRSKKERRALAQPYIDLVGLTGFEDHYPAELSGGMSQRVGIARALLLDPGVILMDEPFAALDAQTKSEIQEELVTIWQKSRSTIVFVTHSVDEALLLGTQVAVMTHRPGRIRELIPVDLLRPRDITSPRFNDLKRHVLALIREEATTANRLARQAA</sequence>
<keyword evidence="6" id="KW-0067">ATP-binding</keyword>
<evidence type="ECO:0000256" key="5">
    <source>
        <dbReference type="ARBA" id="ARBA00022741"/>
    </source>
</evidence>
<proteinExistence type="inferred from homology"/>
<dbReference type="PROSITE" id="PS00211">
    <property type="entry name" value="ABC_TRANSPORTER_1"/>
    <property type="match status" value="1"/>
</dbReference>
<dbReference type="CDD" id="cd03293">
    <property type="entry name" value="ABC_NrtD_SsuB_transporters"/>
    <property type="match status" value="1"/>
</dbReference>
<dbReference type="InterPro" id="IPR017871">
    <property type="entry name" value="ABC_transporter-like_CS"/>
</dbReference>
<dbReference type="Proteomes" id="UP000054683">
    <property type="component" value="Unassembled WGS sequence"/>
</dbReference>
<evidence type="ECO:0000256" key="2">
    <source>
        <dbReference type="ARBA" id="ARBA00022448"/>
    </source>
</evidence>
<evidence type="ECO:0000256" key="6">
    <source>
        <dbReference type="ARBA" id="ARBA00022840"/>
    </source>
</evidence>
<dbReference type="OrthoDB" id="9783039at2"/>
<dbReference type="GO" id="GO:0005524">
    <property type="term" value="F:ATP binding"/>
    <property type="evidence" value="ECO:0007669"/>
    <property type="project" value="UniProtKB-KW"/>
</dbReference>
<evidence type="ECO:0000256" key="3">
    <source>
        <dbReference type="ARBA" id="ARBA00022475"/>
    </source>
</evidence>
<organism evidence="8 9">
    <name type="scientific">Caballeronia udeis</name>
    <dbReference type="NCBI Taxonomy" id="1232866"/>
    <lineage>
        <taxon>Bacteria</taxon>
        <taxon>Pseudomonadati</taxon>
        <taxon>Pseudomonadota</taxon>
        <taxon>Betaproteobacteria</taxon>
        <taxon>Burkholderiales</taxon>
        <taxon>Burkholderiaceae</taxon>
        <taxon>Caballeronia</taxon>
    </lineage>
</organism>
<evidence type="ECO:0000259" key="7">
    <source>
        <dbReference type="PROSITE" id="PS50893"/>
    </source>
</evidence>
<dbReference type="PANTHER" id="PTHR42788">
    <property type="entry name" value="TAURINE IMPORT ATP-BINDING PROTEIN-RELATED"/>
    <property type="match status" value="1"/>
</dbReference>
<dbReference type="GO" id="GO:0016887">
    <property type="term" value="F:ATP hydrolysis activity"/>
    <property type="evidence" value="ECO:0007669"/>
    <property type="project" value="InterPro"/>
</dbReference>
<gene>
    <name evidence="8" type="ORF">AWB69_07763</name>
</gene>
<reference evidence="8 9" key="1">
    <citation type="submission" date="2016-01" db="EMBL/GenBank/DDBJ databases">
        <authorList>
            <person name="Oliw E.H."/>
        </authorList>
    </citation>
    <scope>NUCLEOTIDE SEQUENCE [LARGE SCALE GENOMIC DNA]</scope>
    <source>
        <strain evidence="8">LMG 27134</strain>
    </source>
</reference>
<dbReference type="AlphaFoldDB" id="A0A158JF38"/>
<accession>A0A158JF38</accession>
<keyword evidence="3" id="KW-1003">Cell membrane</keyword>
<dbReference type="EMBL" id="FCOK02000085">
    <property type="protein sequence ID" value="SAL67498.1"/>
    <property type="molecule type" value="Genomic_DNA"/>
</dbReference>
<dbReference type="RefSeq" id="WP_062091914.1">
    <property type="nucleotide sequence ID" value="NZ_FCOK02000085.1"/>
</dbReference>
<protein>
    <submittedName>
        <fullName evidence="8">ABC transporter</fullName>
    </submittedName>
</protein>
<dbReference type="PANTHER" id="PTHR42788:SF13">
    <property type="entry name" value="ALIPHATIC SULFONATES IMPORT ATP-BINDING PROTEIN SSUB"/>
    <property type="match status" value="1"/>
</dbReference>
<keyword evidence="4" id="KW-0472">Membrane</keyword>
<keyword evidence="5" id="KW-0547">Nucleotide-binding</keyword>
<dbReference type="Gene3D" id="3.40.50.300">
    <property type="entry name" value="P-loop containing nucleotide triphosphate hydrolases"/>
    <property type="match status" value="1"/>
</dbReference>
<evidence type="ECO:0000313" key="8">
    <source>
        <dbReference type="EMBL" id="SAL67498.1"/>
    </source>
</evidence>